<evidence type="ECO:0000256" key="2">
    <source>
        <dbReference type="ARBA" id="ARBA00022829"/>
    </source>
</evidence>
<dbReference type="InterPro" id="IPR050336">
    <property type="entry name" value="Chromosome_partition/occlusion"/>
</dbReference>
<dbReference type="NCBIfam" id="TIGR03734">
    <property type="entry name" value="PRTRC_parB"/>
    <property type="match status" value="1"/>
</dbReference>
<dbReference type="SUPFAM" id="SSF110849">
    <property type="entry name" value="ParB/Sulfiredoxin"/>
    <property type="match status" value="1"/>
</dbReference>
<feature type="compositionally biased region" description="Polar residues" evidence="3">
    <location>
        <begin position="573"/>
        <end position="585"/>
    </location>
</feature>
<feature type="domain" description="ParB-like N-terminal" evidence="4">
    <location>
        <begin position="4"/>
        <end position="98"/>
    </location>
</feature>
<evidence type="ECO:0000256" key="3">
    <source>
        <dbReference type="SAM" id="MobiDB-lite"/>
    </source>
</evidence>
<sequence>MKQPTLKLGLIIRGNNYRERITEESMLEMAEAIKAAGGVIEPVIVREHPTRPGYYELIAGERRCVGAHHLYGDDYDMPVVVREATDAEAKALSIIENAEREDPTEIEEAQGAADLLAFNNGDKAKTAAQLGWRDPKKLDRRLLLLGCTAKVRQALIEKKIYVGHAELLSGLDPEWQDKVLPQVIEHKVSVEVLKKQLGQFSKSLADAIFDTAICVGCPHNSAQQSGLFDASIGDGRCQKPSHFEELTLAAVQKIARPLEEKYQVVRIYKNGDGFIPLHLQAEGEVGVGPEQYESCKGCANFGCSVSAVPGSYGAVAESLCFDAQCHSTKVAERRKAERAAKASASENPQATGSKQQAASQKGQEAKRKATNQTPPRVVQYRLGLWREWAQIALMADADKAMRVLISILASSSTSHLDSGKFVAAAVEIAKPAPFGSNLFKSAVEQASRVDAGKLPNLIQAMASSAAHGAPTQDLELMLTYLEVEEASHFRLNEEFLELMTMSELESLADEVKLRKAMGDAAFKKARSGAKPAFIKALLSVQGFDYAGVVPKCMRYSRKPLKLAAAGVAKSETADQQESQPQEAPV</sequence>
<dbReference type="PANTHER" id="PTHR33375:SF1">
    <property type="entry name" value="CHROMOSOME-PARTITIONING PROTEIN PARB-RELATED"/>
    <property type="match status" value="1"/>
</dbReference>
<dbReference type="Gene3D" id="1.10.10.2830">
    <property type="match status" value="1"/>
</dbReference>
<dbReference type="SUPFAM" id="SSF109709">
    <property type="entry name" value="KorB DNA-binding domain-like"/>
    <property type="match status" value="1"/>
</dbReference>
<dbReference type="NCBIfam" id="TIGR00180">
    <property type="entry name" value="parB_part"/>
    <property type="match status" value="1"/>
</dbReference>
<dbReference type="Gene3D" id="3.90.1530.30">
    <property type="match status" value="1"/>
</dbReference>
<keyword evidence="6" id="KW-1185">Reference proteome</keyword>
<name>A0ABZ0D6U6_9BURK</name>
<dbReference type="RefSeq" id="WP_316704450.1">
    <property type="nucleotide sequence ID" value="NZ_CP136337.1"/>
</dbReference>
<evidence type="ECO:0000313" key="6">
    <source>
        <dbReference type="Proteomes" id="UP001303946"/>
    </source>
</evidence>
<dbReference type="EMBL" id="CP136337">
    <property type="protein sequence ID" value="WOB11246.1"/>
    <property type="molecule type" value="Genomic_DNA"/>
</dbReference>
<dbReference type="PANTHER" id="PTHR33375">
    <property type="entry name" value="CHROMOSOME-PARTITIONING PROTEIN PARB-RELATED"/>
    <property type="match status" value="1"/>
</dbReference>
<keyword evidence="2" id="KW-0159">Chromosome partition</keyword>
<dbReference type="Proteomes" id="UP001303946">
    <property type="component" value="Plasmid unnamed1"/>
</dbReference>
<evidence type="ECO:0000256" key="1">
    <source>
        <dbReference type="ARBA" id="ARBA00006295"/>
    </source>
</evidence>
<feature type="region of interest" description="Disordered" evidence="3">
    <location>
        <begin position="336"/>
        <end position="373"/>
    </location>
</feature>
<feature type="compositionally biased region" description="Polar residues" evidence="3">
    <location>
        <begin position="347"/>
        <end position="362"/>
    </location>
</feature>
<proteinExistence type="inferred from homology"/>
<dbReference type="InterPro" id="IPR041468">
    <property type="entry name" value="HTH_ParB/Spo0J"/>
</dbReference>
<reference evidence="5 6" key="1">
    <citation type="submission" date="2023-10" db="EMBL/GenBank/DDBJ databases">
        <title>Bacteria for the degradation of biodegradable plastic PBAT(Polybutylene adipate terephthalate).</title>
        <authorList>
            <person name="Weon H.-Y."/>
            <person name="Yeon J."/>
        </authorList>
    </citation>
    <scope>NUCLEOTIDE SEQUENCE [LARGE SCALE GENOMIC DNA]</scope>
    <source>
        <strain evidence="5 6">SBD 7-3</strain>
        <plasmid evidence="5 6">unnamed1</plasmid>
    </source>
</reference>
<feature type="region of interest" description="Disordered" evidence="3">
    <location>
        <begin position="566"/>
        <end position="585"/>
    </location>
</feature>
<dbReference type="InterPro" id="IPR036086">
    <property type="entry name" value="ParB/Sulfiredoxin_sf"/>
</dbReference>
<dbReference type="InterPro" id="IPR003115">
    <property type="entry name" value="ParB_N"/>
</dbReference>
<protein>
    <submittedName>
        <fullName evidence="5">PRTRC system ParB family protein</fullName>
    </submittedName>
</protein>
<gene>
    <name evidence="5" type="ORF">RXV79_26810</name>
</gene>
<dbReference type="SMART" id="SM00470">
    <property type="entry name" value="ParB"/>
    <property type="match status" value="1"/>
</dbReference>
<organism evidence="5 6">
    <name type="scientific">Piscinibacter gummiphilus</name>
    <dbReference type="NCBI Taxonomy" id="946333"/>
    <lineage>
        <taxon>Bacteria</taxon>
        <taxon>Pseudomonadati</taxon>
        <taxon>Pseudomonadota</taxon>
        <taxon>Betaproteobacteria</taxon>
        <taxon>Burkholderiales</taxon>
        <taxon>Sphaerotilaceae</taxon>
        <taxon>Piscinibacter</taxon>
    </lineage>
</organism>
<comment type="similarity">
    <text evidence="1">Belongs to the ParB family.</text>
</comment>
<keyword evidence="5" id="KW-0614">Plasmid</keyword>
<evidence type="ECO:0000259" key="4">
    <source>
        <dbReference type="SMART" id="SM00470"/>
    </source>
</evidence>
<dbReference type="InterPro" id="IPR004437">
    <property type="entry name" value="ParB/RepB/Spo0J"/>
</dbReference>
<accession>A0ABZ0D6U6</accession>
<geneLocation type="plasmid" evidence="5 6">
    <name>unnamed1</name>
</geneLocation>
<dbReference type="Pfam" id="PF17762">
    <property type="entry name" value="HTH_ParB"/>
    <property type="match status" value="1"/>
</dbReference>
<dbReference type="Pfam" id="PF02195">
    <property type="entry name" value="ParB_N"/>
    <property type="match status" value="1"/>
</dbReference>
<dbReference type="InterPro" id="IPR022396">
    <property type="entry name" value="PRTRC_ParB"/>
</dbReference>
<evidence type="ECO:0000313" key="5">
    <source>
        <dbReference type="EMBL" id="WOB11246.1"/>
    </source>
</evidence>